<dbReference type="Gene3D" id="1.20.1250.20">
    <property type="entry name" value="MFS general substrate transporter like domains"/>
    <property type="match status" value="1"/>
</dbReference>
<feature type="domain" description="Major facilitator superfamily (MFS) profile" evidence="9">
    <location>
        <begin position="27"/>
        <end position="470"/>
    </location>
</feature>
<dbReference type="EMBL" id="JAUCML010000009">
    <property type="protein sequence ID" value="MDM7886068.1"/>
    <property type="molecule type" value="Genomic_DNA"/>
</dbReference>
<evidence type="ECO:0000256" key="7">
    <source>
        <dbReference type="SAM" id="MobiDB-lite"/>
    </source>
</evidence>
<keyword evidence="6 8" id="KW-0472">Membrane</keyword>
<accession>A0ABT7T934</accession>
<feature type="transmembrane region" description="Helical" evidence="8">
    <location>
        <begin position="24"/>
        <end position="49"/>
    </location>
</feature>
<organism evidence="10 11">
    <name type="scientific">Curtobacterium citri</name>
    <dbReference type="NCBI Taxonomy" id="3055139"/>
    <lineage>
        <taxon>Bacteria</taxon>
        <taxon>Bacillati</taxon>
        <taxon>Actinomycetota</taxon>
        <taxon>Actinomycetes</taxon>
        <taxon>Micrococcales</taxon>
        <taxon>Microbacteriaceae</taxon>
        <taxon>Curtobacterium</taxon>
    </lineage>
</organism>
<dbReference type="InterPro" id="IPR004638">
    <property type="entry name" value="EmrB-like"/>
</dbReference>
<dbReference type="SUPFAM" id="SSF103473">
    <property type="entry name" value="MFS general substrate transporter"/>
    <property type="match status" value="1"/>
</dbReference>
<feature type="transmembrane region" description="Helical" evidence="8">
    <location>
        <begin position="325"/>
        <end position="342"/>
    </location>
</feature>
<keyword evidence="2" id="KW-0813">Transport</keyword>
<proteinExistence type="predicted"/>
<feature type="transmembrane region" description="Helical" evidence="8">
    <location>
        <begin position="92"/>
        <end position="115"/>
    </location>
</feature>
<feature type="transmembrane region" description="Helical" evidence="8">
    <location>
        <begin position="219"/>
        <end position="238"/>
    </location>
</feature>
<feature type="transmembrane region" description="Helical" evidence="8">
    <location>
        <begin position="379"/>
        <end position="402"/>
    </location>
</feature>
<dbReference type="NCBIfam" id="TIGR00711">
    <property type="entry name" value="efflux_EmrB"/>
    <property type="match status" value="1"/>
</dbReference>
<feature type="transmembrane region" description="Helical" evidence="8">
    <location>
        <begin position="250"/>
        <end position="268"/>
    </location>
</feature>
<feature type="compositionally biased region" description="Low complexity" evidence="7">
    <location>
        <begin position="797"/>
        <end position="817"/>
    </location>
</feature>
<comment type="subcellular location">
    <subcellularLocation>
        <location evidence="1">Cell membrane</location>
        <topology evidence="1">Multi-pass membrane protein</topology>
    </subcellularLocation>
</comment>
<evidence type="ECO:0000259" key="9">
    <source>
        <dbReference type="PROSITE" id="PS50850"/>
    </source>
</evidence>
<evidence type="ECO:0000256" key="6">
    <source>
        <dbReference type="ARBA" id="ARBA00023136"/>
    </source>
</evidence>
<reference evidence="10 11" key="1">
    <citation type="submission" date="2023-06" db="EMBL/GenBank/DDBJ databases">
        <authorList>
            <person name="Feng G."/>
            <person name="Li J."/>
            <person name="Zhu H."/>
        </authorList>
    </citation>
    <scope>NUCLEOTIDE SEQUENCE [LARGE SCALE GENOMIC DNA]</scope>
    <source>
        <strain evidence="10 11">RHCKG23</strain>
    </source>
</reference>
<keyword evidence="5 8" id="KW-1133">Transmembrane helix</keyword>
<feature type="region of interest" description="Disordered" evidence="7">
    <location>
        <begin position="678"/>
        <end position="844"/>
    </location>
</feature>
<feature type="transmembrane region" description="Helical" evidence="8">
    <location>
        <begin position="422"/>
        <end position="443"/>
    </location>
</feature>
<keyword evidence="3" id="KW-1003">Cell membrane</keyword>
<feature type="transmembrane region" description="Helical" evidence="8">
    <location>
        <begin position="354"/>
        <end position="373"/>
    </location>
</feature>
<evidence type="ECO:0000256" key="4">
    <source>
        <dbReference type="ARBA" id="ARBA00022692"/>
    </source>
</evidence>
<evidence type="ECO:0000256" key="8">
    <source>
        <dbReference type="SAM" id="Phobius"/>
    </source>
</evidence>
<evidence type="ECO:0000256" key="3">
    <source>
        <dbReference type="ARBA" id="ARBA00022475"/>
    </source>
</evidence>
<dbReference type="PANTHER" id="PTHR23501">
    <property type="entry name" value="MAJOR FACILITATOR SUPERFAMILY"/>
    <property type="match status" value="1"/>
</dbReference>
<feature type="transmembrane region" description="Helical" evidence="8">
    <location>
        <begin position="288"/>
        <end position="313"/>
    </location>
</feature>
<dbReference type="Gene3D" id="1.20.1720.10">
    <property type="entry name" value="Multidrug resistance protein D"/>
    <property type="match status" value="1"/>
</dbReference>
<keyword evidence="11" id="KW-1185">Reference proteome</keyword>
<dbReference type="Pfam" id="PF07690">
    <property type="entry name" value="MFS_1"/>
    <property type="match status" value="1"/>
</dbReference>
<feature type="compositionally biased region" description="Basic and acidic residues" evidence="7">
    <location>
        <begin position="818"/>
        <end position="844"/>
    </location>
</feature>
<feature type="compositionally biased region" description="Low complexity" evidence="7">
    <location>
        <begin position="723"/>
        <end position="748"/>
    </location>
</feature>
<sequence length="844" mass="87511">MTQTATAPAAPTTSSNAVMNHRQILLVIYGLMAGMFLGALDQTIVGTAIRTIGDDLHGLDQQAWVTTGYLIASTVTTPIYGKLSDIFGRRPLFLTAIAIFIIGSLLASFSSSMLMLAGFRALQGLGAGGLMSLPLAIMGDMLAPRERAKYQGYFLAVFGISSVIGPLVGGLFAGASQILFVDGWRWVFLINVPVGVIALVMVTTFLHLPKFGDRGKPRIDWWGATLVIVTLVPLLLIAEQGRDWGWDSPGAIACYVIGALGLIGFVIVERAMGDDAILPLKLFGSRVFSMAAVLSVLVGFGMFGAMLTLPLYLQIVKGVTPTESGFSMLPMVLGLMIASIASGQIISRTGRYQVFPITGTAFTAIGFTVLTFLTADSPLWFLMIGMFGIGLGLGQLMQTLTLAAQNSVSPRDIGVATSAATFFRQIGGTMGTAVLLSVLFTLMPTNITGAMQNESNLKPALNAALTPSVAGASENKGVMDQIWSKIVDPVQQNVQQGLDKGAAAAKQAADQAVTEQVTAQVQQQVAAGTIPASAADSVIAQQVAANKSTAEQQALQTAASKANAEVVDGTLQIDYANADQRRAVVDEVAPKLVDQLKKGDTAASSSAGSATTDTSFLNGADPRLTRPFLVGFSSSAVVVYWVGLGVILLAFVLTWFFRVPPLRKVSALQEQANAAKDADQLTSDAQRAAANTGSLVSPDTGSMRTVPTSPDVAAQPPQGRTGGTTASATSVRSDGGTVQGTTATATAVRNDDTRAPLPGATTHGAHSAAAPVDEPATTTGTIRTHPAHAAPEHRAADATATATGTATAATTGATGTADRTDGADADRASRPTDGDHPHGRHSAE</sequence>
<keyword evidence="4 8" id="KW-0812">Transmembrane</keyword>
<dbReference type="CDD" id="cd17502">
    <property type="entry name" value="MFS_Azr1_MDR_like"/>
    <property type="match status" value="1"/>
</dbReference>
<protein>
    <submittedName>
        <fullName evidence="10">DHA2 family efflux MFS transporter permease subunit</fullName>
    </submittedName>
</protein>
<evidence type="ECO:0000313" key="10">
    <source>
        <dbReference type="EMBL" id="MDM7886068.1"/>
    </source>
</evidence>
<feature type="transmembrane region" description="Helical" evidence="8">
    <location>
        <begin position="154"/>
        <end position="180"/>
    </location>
</feature>
<feature type="compositionally biased region" description="Low complexity" evidence="7">
    <location>
        <begin position="758"/>
        <end position="771"/>
    </location>
</feature>
<evidence type="ECO:0000256" key="1">
    <source>
        <dbReference type="ARBA" id="ARBA00004651"/>
    </source>
</evidence>
<dbReference type="InterPro" id="IPR036259">
    <property type="entry name" value="MFS_trans_sf"/>
</dbReference>
<feature type="transmembrane region" description="Helical" evidence="8">
    <location>
        <begin position="186"/>
        <end position="207"/>
    </location>
</feature>
<gene>
    <name evidence="10" type="ORF">QUG92_13225</name>
</gene>
<feature type="transmembrane region" description="Helical" evidence="8">
    <location>
        <begin position="121"/>
        <end position="142"/>
    </location>
</feature>
<feature type="transmembrane region" description="Helical" evidence="8">
    <location>
        <begin position="638"/>
        <end position="657"/>
    </location>
</feature>
<dbReference type="InterPro" id="IPR011701">
    <property type="entry name" value="MFS"/>
</dbReference>
<name>A0ABT7T934_9MICO</name>
<dbReference type="PANTHER" id="PTHR23501:SF197">
    <property type="entry name" value="COMD"/>
    <property type="match status" value="1"/>
</dbReference>
<evidence type="ECO:0000313" key="11">
    <source>
        <dbReference type="Proteomes" id="UP001237823"/>
    </source>
</evidence>
<dbReference type="RefSeq" id="WP_289459381.1">
    <property type="nucleotide sequence ID" value="NZ_JAUCML010000009.1"/>
</dbReference>
<evidence type="ECO:0000256" key="5">
    <source>
        <dbReference type="ARBA" id="ARBA00022989"/>
    </source>
</evidence>
<dbReference type="InterPro" id="IPR020846">
    <property type="entry name" value="MFS_dom"/>
</dbReference>
<dbReference type="Proteomes" id="UP001237823">
    <property type="component" value="Unassembled WGS sequence"/>
</dbReference>
<evidence type="ECO:0000256" key="2">
    <source>
        <dbReference type="ARBA" id="ARBA00022448"/>
    </source>
</evidence>
<feature type="compositionally biased region" description="Polar residues" evidence="7">
    <location>
        <begin position="680"/>
        <end position="708"/>
    </location>
</feature>
<comment type="caution">
    <text evidence="10">The sequence shown here is derived from an EMBL/GenBank/DDBJ whole genome shotgun (WGS) entry which is preliminary data.</text>
</comment>
<dbReference type="PROSITE" id="PS50850">
    <property type="entry name" value="MFS"/>
    <property type="match status" value="1"/>
</dbReference>